<dbReference type="GO" id="GO:0098542">
    <property type="term" value="P:defense response to other organism"/>
    <property type="evidence" value="ECO:0007669"/>
    <property type="project" value="TreeGrafter"/>
</dbReference>
<dbReference type="Gene3D" id="1.20.5.4130">
    <property type="match status" value="1"/>
</dbReference>
<dbReference type="InterPro" id="IPR044974">
    <property type="entry name" value="Disease_R_plants"/>
</dbReference>
<feature type="compositionally biased region" description="Polar residues" evidence="10">
    <location>
        <begin position="265"/>
        <end position="277"/>
    </location>
</feature>
<evidence type="ECO:0000256" key="8">
    <source>
        <dbReference type="ARBA" id="ARBA00022833"/>
    </source>
</evidence>
<comment type="similarity">
    <text evidence="1">Belongs to the disease resistance NB-LRR family.</text>
</comment>
<dbReference type="EMBL" id="LT934122">
    <property type="protein sequence ID" value="VAI63584.1"/>
    <property type="molecule type" value="Genomic_DNA"/>
</dbReference>
<keyword evidence="5" id="KW-0547">Nucleotide-binding</keyword>
<proteinExistence type="inferred from homology"/>
<dbReference type="Gene3D" id="3.40.50.300">
    <property type="entry name" value="P-loop containing nucleotide triphosphate hydrolases"/>
    <property type="match status" value="1"/>
</dbReference>
<dbReference type="PROSITE" id="PS50808">
    <property type="entry name" value="ZF_BED"/>
    <property type="match status" value="1"/>
</dbReference>
<evidence type="ECO:0000313" key="12">
    <source>
        <dbReference type="EMBL" id="VAI63584.1"/>
    </source>
</evidence>
<dbReference type="SUPFAM" id="SSF52047">
    <property type="entry name" value="RNI-like"/>
    <property type="match status" value="1"/>
</dbReference>
<evidence type="ECO:0000256" key="1">
    <source>
        <dbReference type="ARBA" id="ARBA00008894"/>
    </source>
</evidence>
<dbReference type="PRINTS" id="PR00364">
    <property type="entry name" value="DISEASERSIST"/>
</dbReference>
<feature type="region of interest" description="Disordered" evidence="10">
    <location>
        <begin position="211"/>
        <end position="233"/>
    </location>
</feature>
<keyword evidence="7" id="KW-0611">Plant defense</keyword>
<feature type="region of interest" description="Disordered" evidence="10">
    <location>
        <begin position="264"/>
        <end position="286"/>
    </location>
</feature>
<evidence type="ECO:0000256" key="6">
    <source>
        <dbReference type="ARBA" id="ARBA00022771"/>
    </source>
</evidence>
<reference evidence="12 13" key="1">
    <citation type="submission" date="2017-09" db="EMBL/GenBank/DDBJ databases">
        <authorList>
            <consortium name="International Durum Wheat Genome Sequencing Consortium (IDWGSC)"/>
            <person name="Milanesi L."/>
        </authorList>
    </citation>
    <scope>NUCLEOTIDE SEQUENCE [LARGE SCALE GENOMIC DNA]</scope>
    <source>
        <strain evidence="13">cv. Svevo</strain>
    </source>
</reference>
<dbReference type="Pfam" id="PF18052">
    <property type="entry name" value="Rx_N"/>
    <property type="match status" value="1"/>
</dbReference>
<dbReference type="InterPro" id="IPR041118">
    <property type="entry name" value="Rx_N"/>
</dbReference>
<dbReference type="Pfam" id="PF00931">
    <property type="entry name" value="NB-ARC"/>
    <property type="match status" value="1"/>
</dbReference>
<protein>
    <recommendedName>
        <fullName evidence="11">BED-type domain-containing protein</fullName>
    </recommendedName>
</protein>
<dbReference type="SMART" id="SM00614">
    <property type="entry name" value="ZnF_BED"/>
    <property type="match status" value="1"/>
</dbReference>
<evidence type="ECO:0000313" key="13">
    <source>
        <dbReference type="Proteomes" id="UP000324705"/>
    </source>
</evidence>
<gene>
    <name evidence="12" type="ORF">TRITD_6Bv1G224580</name>
</gene>
<dbReference type="InterPro" id="IPR003656">
    <property type="entry name" value="Znf_BED"/>
</dbReference>
<evidence type="ECO:0000256" key="2">
    <source>
        <dbReference type="ARBA" id="ARBA00022614"/>
    </source>
</evidence>
<dbReference type="Gramene" id="TRITD6Bv1G224580.5">
    <property type="protein sequence ID" value="TRITD6Bv1G224580.5"/>
    <property type="gene ID" value="TRITD6Bv1G224580"/>
</dbReference>
<feature type="compositionally biased region" description="Polar residues" evidence="10">
    <location>
        <begin position="224"/>
        <end position="233"/>
    </location>
</feature>
<dbReference type="InterPro" id="IPR036388">
    <property type="entry name" value="WH-like_DNA-bd_sf"/>
</dbReference>
<accession>A0A9R1BGB6</accession>
<dbReference type="SUPFAM" id="SSF52540">
    <property type="entry name" value="P-loop containing nucleoside triphosphate hydrolases"/>
    <property type="match status" value="1"/>
</dbReference>
<dbReference type="AlphaFoldDB" id="A0A9R1BGB6"/>
<dbReference type="InterPro" id="IPR058922">
    <property type="entry name" value="WHD_DRP"/>
</dbReference>
<sequence length="791" mass="88782">MMEAVEDTNLEAAIGWLADTILANLPAGGKLNSWIRQADLGNDVDKLRSEVEAVDMVVSAVQGRAAGNKPLTRSLAAVKELLYDADDVVDELDCYRLQQELQPETLLEMDGHETQQVERSSETVVGVQSSGNSRLRSKEWIHFDITEFEQNGGPARARCKLCQTELMCETKKGTSVLRNHLKSKACSNKRRASDPSSSTVDATTISTHVAAGNSSGRKRMRTGEVSTHIPTTNPKFSETIQDITCQLQGKREAITRLLKILGSDSGASSNHHQSTISDPRRRTSSLVQGKVYGRAAEKRSIKALVKEHKSTAGVTVLPIVGIGGVGKTALAQLVYNDPTVGSQFDHKIWIWVSNNFDEMRLTRDILGYVSQETHDGLCFPKLQEVLKGHVKSKKVLLVLDDVWEDMDKCRWNKLLAPFKSDGANGNMIIVTTRKPSVANRRGTIRSIKLEGLKNGDFWLMFKACAFGDENYEEQISLSEIGRQIAKRLQGNPLAAETVGTLLKDHLTVDHWSNILKTEDWKSLQHTGGIMSALKLSYDELPYHLQQCFSYCSIFPYNHQFLAEELVRFWISQRFVKHVYSSKSLEEIGQCYLTDLLNLGLFEQVKRKRSTPGSQTYYAMCGLMHDFARLVSRTECAALDGLQCTEILSTVHHLSVVTNSVYQRDDQTRNISRSERFEFLMQNIVTSVRKLRTLVLIGEYDSFFFKAFQDIFGKAHNLRLLQMSATSADFNSFLCSLVNPTRLRYLKLEDDNAEQKPLPHVLSKSFHLQVLDVAFFMSLEGEPWRSGKAAAL</sequence>
<keyword evidence="13" id="KW-1185">Reference proteome</keyword>
<evidence type="ECO:0000256" key="9">
    <source>
        <dbReference type="PROSITE-ProRule" id="PRU00027"/>
    </source>
</evidence>
<dbReference type="InterPro" id="IPR027417">
    <property type="entry name" value="P-loop_NTPase"/>
</dbReference>
<dbReference type="Pfam" id="PF23559">
    <property type="entry name" value="WHD_DRP"/>
    <property type="match status" value="1"/>
</dbReference>
<organism evidence="12 13">
    <name type="scientific">Triticum turgidum subsp. durum</name>
    <name type="common">Durum wheat</name>
    <name type="synonym">Triticum durum</name>
    <dbReference type="NCBI Taxonomy" id="4567"/>
    <lineage>
        <taxon>Eukaryota</taxon>
        <taxon>Viridiplantae</taxon>
        <taxon>Streptophyta</taxon>
        <taxon>Embryophyta</taxon>
        <taxon>Tracheophyta</taxon>
        <taxon>Spermatophyta</taxon>
        <taxon>Magnoliopsida</taxon>
        <taxon>Liliopsida</taxon>
        <taxon>Poales</taxon>
        <taxon>Poaceae</taxon>
        <taxon>BOP clade</taxon>
        <taxon>Pooideae</taxon>
        <taxon>Triticodae</taxon>
        <taxon>Triticeae</taxon>
        <taxon>Triticinae</taxon>
        <taxon>Triticum</taxon>
    </lineage>
</organism>
<dbReference type="InterPro" id="IPR002182">
    <property type="entry name" value="NB-ARC"/>
</dbReference>
<dbReference type="PANTHER" id="PTHR23155:SF1149">
    <property type="entry name" value="OS04G0620950 PROTEIN"/>
    <property type="match status" value="1"/>
</dbReference>
<name>A0A9R1BGB6_TRITD</name>
<dbReference type="Gene3D" id="1.10.10.10">
    <property type="entry name" value="Winged helix-like DNA-binding domain superfamily/Winged helix DNA-binding domain"/>
    <property type="match status" value="1"/>
</dbReference>
<dbReference type="PANTHER" id="PTHR23155">
    <property type="entry name" value="DISEASE RESISTANCE PROTEIN RP"/>
    <property type="match status" value="1"/>
</dbReference>
<evidence type="ECO:0000256" key="5">
    <source>
        <dbReference type="ARBA" id="ARBA00022741"/>
    </source>
</evidence>
<dbReference type="Proteomes" id="UP000324705">
    <property type="component" value="Chromosome 6B"/>
</dbReference>
<dbReference type="GO" id="GO:0003677">
    <property type="term" value="F:DNA binding"/>
    <property type="evidence" value="ECO:0007669"/>
    <property type="project" value="InterPro"/>
</dbReference>
<evidence type="ECO:0000256" key="10">
    <source>
        <dbReference type="SAM" id="MobiDB-lite"/>
    </source>
</evidence>
<keyword evidence="6 9" id="KW-0863">Zinc-finger</keyword>
<evidence type="ECO:0000259" key="11">
    <source>
        <dbReference type="PROSITE" id="PS50808"/>
    </source>
</evidence>
<keyword evidence="4" id="KW-0677">Repeat</keyword>
<evidence type="ECO:0000256" key="7">
    <source>
        <dbReference type="ARBA" id="ARBA00022821"/>
    </source>
</evidence>
<evidence type="ECO:0000256" key="4">
    <source>
        <dbReference type="ARBA" id="ARBA00022737"/>
    </source>
</evidence>
<keyword evidence="3" id="KW-0479">Metal-binding</keyword>
<feature type="domain" description="BED-type" evidence="11">
    <location>
        <begin position="134"/>
        <end position="193"/>
    </location>
</feature>
<evidence type="ECO:0000256" key="3">
    <source>
        <dbReference type="ARBA" id="ARBA00022723"/>
    </source>
</evidence>
<dbReference type="GO" id="GO:0008270">
    <property type="term" value="F:zinc ion binding"/>
    <property type="evidence" value="ECO:0007669"/>
    <property type="project" value="UniProtKB-KW"/>
</dbReference>
<keyword evidence="8" id="KW-0862">Zinc</keyword>
<keyword evidence="2" id="KW-0433">Leucine-rich repeat</keyword>
<dbReference type="GO" id="GO:0043531">
    <property type="term" value="F:ADP binding"/>
    <property type="evidence" value="ECO:0007669"/>
    <property type="project" value="InterPro"/>
</dbReference>